<sequence>MPLPLFFTVRFRICLSLHVRSFLYLFFKNLPLSQKHFMAARSSSCPDSFIGTTSVPHRLVPIRPGSSGVASLGPLTMTTSHCASGTSRDSEVSASGHPNLLAAHGAPPARAVAAATPSPPPSTRRAVSGPHAVDDECCCGGAGPAQRAAVPARPWAPLGGAVRAAGRRSRLGGAEEEHIGRRIGGVTRGGTESR</sequence>
<evidence type="ECO:0000256" key="1">
    <source>
        <dbReference type="SAM" id="MobiDB-lite"/>
    </source>
</evidence>
<feature type="region of interest" description="Disordered" evidence="1">
    <location>
        <begin position="166"/>
        <end position="194"/>
    </location>
</feature>
<feature type="compositionally biased region" description="Low complexity" evidence="1">
    <location>
        <begin position="106"/>
        <end position="116"/>
    </location>
</feature>
<dbReference type="EMBL" id="CM009751">
    <property type="protein sequence ID" value="PUZ65899.1"/>
    <property type="molecule type" value="Genomic_DNA"/>
</dbReference>
<dbReference type="AlphaFoldDB" id="A0A2T7EDJ5"/>
<organism evidence="2 3">
    <name type="scientific">Panicum hallii var. hallii</name>
    <dbReference type="NCBI Taxonomy" id="1504633"/>
    <lineage>
        <taxon>Eukaryota</taxon>
        <taxon>Viridiplantae</taxon>
        <taxon>Streptophyta</taxon>
        <taxon>Embryophyta</taxon>
        <taxon>Tracheophyta</taxon>
        <taxon>Spermatophyta</taxon>
        <taxon>Magnoliopsida</taxon>
        <taxon>Liliopsida</taxon>
        <taxon>Poales</taxon>
        <taxon>Poaceae</taxon>
        <taxon>PACMAD clade</taxon>
        <taxon>Panicoideae</taxon>
        <taxon>Panicodae</taxon>
        <taxon>Paniceae</taxon>
        <taxon>Panicinae</taxon>
        <taxon>Panicum</taxon>
        <taxon>Panicum sect. Panicum</taxon>
    </lineage>
</organism>
<proteinExistence type="predicted"/>
<name>A0A2T7EDJ5_9POAL</name>
<evidence type="ECO:0000313" key="2">
    <source>
        <dbReference type="EMBL" id="PUZ65899.1"/>
    </source>
</evidence>
<keyword evidence="3" id="KW-1185">Reference proteome</keyword>
<feature type="region of interest" description="Disordered" evidence="1">
    <location>
        <begin position="80"/>
        <end position="131"/>
    </location>
</feature>
<gene>
    <name evidence="2" type="ORF">GQ55_3G262500</name>
</gene>
<protein>
    <submittedName>
        <fullName evidence="2">Uncharacterized protein</fullName>
    </submittedName>
</protein>
<dbReference type="Gramene" id="PUZ65899">
    <property type="protein sequence ID" value="PUZ65899"/>
    <property type="gene ID" value="GQ55_3G262500"/>
</dbReference>
<reference evidence="2 3" key="1">
    <citation type="submission" date="2018-04" db="EMBL/GenBank/DDBJ databases">
        <title>WGS assembly of Panicum hallii var. hallii HAL2.</title>
        <authorList>
            <person name="Lovell J."/>
            <person name="Jenkins J."/>
            <person name="Lowry D."/>
            <person name="Mamidi S."/>
            <person name="Sreedasyam A."/>
            <person name="Weng X."/>
            <person name="Barry K."/>
            <person name="Bonette J."/>
            <person name="Campitelli B."/>
            <person name="Daum C."/>
            <person name="Gordon S."/>
            <person name="Gould B."/>
            <person name="Lipzen A."/>
            <person name="MacQueen A."/>
            <person name="Palacio-Mejia J."/>
            <person name="Plott C."/>
            <person name="Shakirov E."/>
            <person name="Shu S."/>
            <person name="Yoshinaga Y."/>
            <person name="Zane M."/>
            <person name="Rokhsar D."/>
            <person name="Grimwood J."/>
            <person name="Schmutz J."/>
            <person name="Juenger T."/>
        </authorList>
    </citation>
    <scope>NUCLEOTIDE SEQUENCE [LARGE SCALE GENOMIC DNA]</scope>
    <source>
        <strain evidence="3">cv. HAL2</strain>
    </source>
</reference>
<evidence type="ECO:0000313" key="3">
    <source>
        <dbReference type="Proteomes" id="UP000244336"/>
    </source>
</evidence>
<accession>A0A2T7EDJ5</accession>
<dbReference type="Proteomes" id="UP000244336">
    <property type="component" value="Chromosome 3"/>
</dbReference>